<name>A0A6J5P4M3_9CAUD</name>
<reference evidence="6" key="1">
    <citation type="submission" date="2020-04" db="EMBL/GenBank/DDBJ databases">
        <authorList>
            <person name="Chiriac C."/>
            <person name="Salcher M."/>
            <person name="Ghai R."/>
            <person name="Kavagutti S V."/>
        </authorList>
    </citation>
    <scope>NUCLEOTIDE SEQUENCE</scope>
</reference>
<dbReference type="InterPro" id="IPR027417">
    <property type="entry name" value="P-loop_NTPase"/>
</dbReference>
<evidence type="ECO:0000259" key="5">
    <source>
        <dbReference type="Pfam" id="PF17289"/>
    </source>
</evidence>
<evidence type="ECO:0000256" key="3">
    <source>
        <dbReference type="ARBA" id="ARBA00022840"/>
    </source>
</evidence>
<evidence type="ECO:0000256" key="1">
    <source>
        <dbReference type="ARBA" id="ARBA00022612"/>
    </source>
</evidence>
<dbReference type="Gene3D" id="3.30.420.240">
    <property type="match status" value="1"/>
</dbReference>
<keyword evidence="2" id="KW-0547">Nucleotide-binding</keyword>
<dbReference type="EMBL" id="LR796782">
    <property type="protein sequence ID" value="CAB4166749.1"/>
    <property type="molecule type" value="Genomic_DNA"/>
</dbReference>
<keyword evidence="1" id="KW-1188">Viral release from host cell</keyword>
<evidence type="ECO:0000256" key="2">
    <source>
        <dbReference type="ARBA" id="ARBA00022741"/>
    </source>
</evidence>
<sequence>MNLDIKLLPWQQQVWNDQSRFKVVAAGRRTGKSRLAAWMLIVEALQADRGNVWYVAPTQGQARDIMWLTLLELGNPVIESSHVNNMQIKLVNGAVISLKGADRPETMRGVSLKFVVLDEYADMKPSVFEQILRPALADLKGKSLFIGTPMGRNHFYELYNYGDKNDDKEYKSWHFTSFDNPLLDPKEIEAAKKSMSSFAFRTEFMASFEAASGGIFKEEWIKIDEEEPKDGRYFVAVDLAGFENVAAATTAKKKRLDQSAIAIVKVTAEGWWVADIEFGRWDIKQTAQKIFDVVRDYEPVCVGIERGALKNAVLPYLSDLMRKYNSYFRIEDLTHGNKKKTDRITWSLQGRLEHGKITFNEGPWNSEIIDELMNFPNAQVHDDLIDALSYIDQIAIAEYTSDYEEDDYTPMDAVSGY</sequence>
<dbReference type="Pfam" id="PF03237">
    <property type="entry name" value="Terminase_6N"/>
    <property type="match status" value="1"/>
</dbReference>
<dbReference type="Gene3D" id="3.40.50.300">
    <property type="entry name" value="P-loop containing nucleotide triphosphate hydrolases"/>
    <property type="match status" value="1"/>
</dbReference>
<protein>
    <submittedName>
        <fullName evidence="6">Large terminase protein</fullName>
    </submittedName>
</protein>
<evidence type="ECO:0000313" key="6">
    <source>
        <dbReference type="EMBL" id="CAB4166749.1"/>
    </source>
</evidence>
<proteinExistence type="predicted"/>
<dbReference type="Pfam" id="PF17289">
    <property type="entry name" value="Terminase_6C"/>
    <property type="match status" value="1"/>
</dbReference>
<keyword evidence="3" id="KW-0067">ATP-binding</keyword>
<keyword evidence="4" id="KW-0231">Viral genome packaging</keyword>
<organism evidence="6">
    <name type="scientific">uncultured Caudovirales phage</name>
    <dbReference type="NCBI Taxonomy" id="2100421"/>
    <lineage>
        <taxon>Viruses</taxon>
        <taxon>Duplodnaviria</taxon>
        <taxon>Heunggongvirae</taxon>
        <taxon>Uroviricota</taxon>
        <taxon>Caudoviricetes</taxon>
        <taxon>Peduoviridae</taxon>
        <taxon>Maltschvirus</taxon>
        <taxon>Maltschvirus maltsch</taxon>
    </lineage>
</organism>
<feature type="domain" description="Terminase large subunit gp17-like C-terminal" evidence="5">
    <location>
        <begin position="251"/>
        <end position="390"/>
    </location>
</feature>
<dbReference type="GO" id="GO:0005524">
    <property type="term" value="F:ATP binding"/>
    <property type="evidence" value="ECO:0007669"/>
    <property type="project" value="UniProtKB-KW"/>
</dbReference>
<evidence type="ECO:0000256" key="4">
    <source>
        <dbReference type="ARBA" id="ARBA00023219"/>
    </source>
</evidence>
<dbReference type="SUPFAM" id="SSF52540">
    <property type="entry name" value="P-loop containing nucleoside triphosphate hydrolases"/>
    <property type="match status" value="1"/>
</dbReference>
<accession>A0A6J5P4M3</accession>
<gene>
    <name evidence="6" type="ORF">UFOVP837_45</name>
</gene>
<dbReference type="InterPro" id="IPR035421">
    <property type="entry name" value="Terminase_6C"/>
</dbReference>